<evidence type="ECO:0000313" key="2">
    <source>
        <dbReference type="Proteomes" id="UP001559025"/>
    </source>
</evidence>
<reference evidence="1 2" key="1">
    <citation type="submission" date="2024-01" db="EMBL/GenBank/DDBJ databases">
        <title>New evidence supports the origin of RcGTA from prophage.</title>
        <authorList>
            <person name="Xu Y."/>
            <person name="Liu B."/>
            <person name="Chen F."/>
        </authorList>
    </citation>
    <scope>NUCLEOTIDE SEQUENCE [LARGE SCALE GENOMIC DNA]</scope>
    <source>
        <strain evidence="1 2">CBW1107-2</strain>
    </source>
</reference>
<dbReference type="EMBL" id="JAZHFV010000004">
    <property type="protein sequence ID" value="MEX4008456.1"/>
    <property type="molecule type" value="Genomic_DNA"/>
</dbReference>
<comment type="caution">
    <text evidence="1">The sequence shown here is derived from an EMBL/GenBank/DDBJ whole genome shotgun (WGS) entry which is preliminary data.</text>
</comment>
<organism evidence="1 2">
    <name type="scientific">Neoaquamicrobium sediminum</name>
    <dbReference type="NCBI Taxonomy" id="1849104"/>
    <lineage>
        <taxon>Bacteria</taxon>
        <taxon>Pseudomonadati</taxon>
        <taxon>Pseudomonadota</taxon>
        <taxon>Alphaproteobacteria</taxon>
        <taxon>Hyphomicrobiales</taxon>
        <taxon>Phyllobacteriaceae</taxon>
        <taxon>Neoaquamicrobium</taxon>
    </lineage>
</organism>
<sequence length="89" mass="9653">MLSQDQFAFVSEYFVDVNATAAAKRIGREGATASSFAAECMDNPTVKSVISAVWQHIMDDVAVNGRALHHPLPEQGREQTFIIIETGSA</sequence>
<evidence type="ECO:0000313" key="1">
    <source>
        <dbReference type="EMBL" id="MEX4008456.1"/>
    </source>
</evidence>
<dbReference type="RefSeq" id="WP_368803455.1">
    <property type="nucleotide sequence ID" value="NZ_JAZHFV010000004.1"/>
</dbReference>
<gene>
    <name evidence="1" type="ORF">V1479_14170</name>
</gene>
<keyword evidence="2" id="KW-1185">Reference proteome</keyword>
<name>A0ABV3WVY5_9HYPH</name>
<protein>
    <submittedName>
        <fullName evidence="1">Terminase small subunit</fullName>
    </submittedName>
</protein>
<proteinExistence type="predicted"/>
<dbReference type="Pfam" id="PF03592">
    <property type="entry name" value="Terminase_2"/>
    <property type="match status" value="1"/>
</dbReference>
<dbReference type="Proteomes" id="UP001559025">
    <property type="component" value="Unassembled WGS sequence"/>
</dbReference>
<accession>A0ABV3WVY5</accession>
<dbReference type="InterPro" id="IPR005335">
    <property type="entry name" value="Terminase_ssu"/>
</dbReference>
<dbReference type="Gene3D" id="1.10.10.1400">
    <property type="entry name" value="Terminase, small subunit, N-terminal DNA-binding domain, HTH motif"/>
    <property type="match status" value="1"/>
</dbReference>
<dbReference type="InterPro" id="IPR038713">
    <property type="entry name" value="Terminase_Gp1_N_sf"/>
</dbReference>